<organism evidence="1 2">
    <name type="scientific">Meishania litoralis</name>
    <dbReference type="NCBI Taxonomy" id="3434685"/>
    <lineage>
        <taxon>Bacteria</taxon>
        <taxon>Pseudomonadati</taxon>
        <taxon>Bacteroidota</taxon>
        <taxon>Flavobacteriia</taxon>
        <taxon>Flavobacteriales</taxon>
        <taxon>Flavobacteriaceae</taxon>
        <taxon>Meishania</taxon>
    </lineage>
</organism>
<reference evidence="1" key="1">
    <citation type="submission" date="2024-09" db="EMBL/GenBank/DDBJ databases">
        <authorList>
            <person name="Liu J."/>
        </authorList>
    </citation>
    <scope>NUCLEOTIDE SEQUENCE</scope>
    <source>
        <strain evidence="1">NBU2967</strain>
    </source>
</reference>
<protein>
    <submittedName>
        <fullName evidence="1">S8 family peptidase</fullName>
        <ecNumber evidence="1">3.4.-.-</ecNumber>
    </submittedName>
</protein>
<dbReference type="EMBL" id="JBHFPV010000001">
    <property type="protein sequence ID" value="MFH6603134.1"/>
    <property type="molecule type" value="Genomic_DNA"/>
</dbReference>
<evidence type="ECO:0000313" key="1">
    <source>
        <dbReference type="EMBL" id="MFH6603134.1"/>
    </source>
</evidence>
<gene>
    <name evidence="1" type="ORF">ACEZ3G_06575</name>
</gene>
<proteinExistence type="predicted"/>
<sequence>MKIQLTKLLAGFSATLFLMGCGATTLVTTPVENIDNTPLKISDLTDAEKKNWGHLDLISDTIPGMSVDKAYKEIIGSKKGQQVIVAVLDSGIDLDHEDLDGVLWTNKGERPGNGKDDDNNGYIDDIHGYNFLGESYNEQLEAARIVKLKLGDAALQAKAKAKVDEGYTKAVQNKQQYEQILKAVKNADAAVKKHLGKSDYTKKDVSGIKPKDEAMQQHVAVLMQMYTFKDTIPEVIEELGEGIKYFSDQANYNYNVDFDGRKVVGDDPYDINSRAYGNGNPKNRVDDESHGTHVAGIIAAERNNGKGANGVANNVAIMSIRAVPNGDEYDKDIALGIRYAVDNGAKIINGSFGKSFSPNAQWVYDAIKYAADNDVLFVHAAGNDGANLDDPANPNFPNDQVNNGAEIADNVITVGALDPKYGSEMVASYSNYGKVNVDVFAPGTDIYSTYPNNEYGYSPGTSMAAPAVAGVAALIRSQYPKLTASQVKHIIMESGLAPKAKVILGGDASKVGQLNEISTSGKIVNAYNALIMASQVNSGKLKI</sequence>
<evidence type="ECO:0000313" key="2">
    <source>
        <dbReference type="Proteomes" id="UP001595191"/>
    </source>
</evidence>
<keyword evidence="1" id="KW-0378">Hydrolase</keyword>
<accession>A0ACC7LJB6</accession>
<dbReference type="EC" id="3.4.-.-" evidence="1"/>
<dbReference type="Proteomes" id="UP001595191">
    <property type="component" value="Unassembled WGS sequence"/>
</dbReference>
<keyword evidence="2" id="KW-1185">Reference proteome</keyword>
<comment type="caution">
    <text evidence="1">The sequence shown here is derived from an EMBL/GenBank/DDBJ whole genome shotgun (WGS) entry which is preliminary data.</text>
</comment>
<name>A0ACC7LJB6_9FLAO</name>